<comment type="function">
    <text evidence="1">Assembles around the rod to form the L-ring and probably protects the motor/basal body from shearing forces during rotation.</text>
</comment>
<dbReference type="KEGG" id="amol:AMOL_2488"/>
<evidence type="ECO:0000256" key="6">
    <source>
        <dbReference type="ARBA" id="ARBA00016940"/>
    </source>
</evidence>
<dbReference type="Proteomes" id="UP000262712">
    <property type="component" value="Chromosome"/>
</dbReference>
<dbReference type="RefSeq" id="WP_228149995.1">
    <property type="nucleotide sequence ID" value="NZ_CP032098.1"/>
</dbReference>
<dbReference type="EMBL" id="CP032098">
    <property type="protein sequence ID" value="AXX93430.1"/>
    <property type="molecule type" value="Genomic_DNA"/>
</dbReference>
<evidence type="ECO:0000256" key="11">
    <source>
        <dbReference type="ARBA" id="ARBA00032876"/>
    </source>
</evidence>
<dbReference type="AlphaFoldDB" id="A0AB33GQL3"/>
<evidence type="ECO:0000256" key="4">
    <source>
        <dbReference type="ARBA" id="ARBA00006929"/>
    </source>
</evidence>
<dbReference type="PANTHER" id="PTHR34933:SF1">
    <property type="entry name" value="FLAGELLAR L-RING PROTEIN"/>
    <property type="match status" value="1"/>
</dbReference>
<comment type="subunit">
    <text evidence="5">The basal body constitutes a major portion of the flagellar organelle and consists of four rings (L,P,S, and M) mounted on a central rod.</text>
</comment>
<evidence type="ECO:0000256" key="7">
    <source>
        <dbReference type="ARBA" id="ARBA00022729"/>
    </source>
</evidence>
<sequence>MKIINLIIISFIVSILLSGCIATEEKLDFTKPQMQLPKPPAQQVVRKKGSLYTRKGPSLFADKKDLQIGDIIQIRIDESLSSDTKNKRELTREDKTNLGGGLLTPMTGNVLGGTVGNIANKFNKVAGVSFGSTNNSTNNGEAKTTLDESFSTTISAIIEQTYQNGNYYIKGNKQLLIDGQKQELIISGVIRPYDITPDNSISSSQIANLKILYVKNGEEKDVMHTPWGTKLLQKIWPF</sequence>
<keyword evidence="9" id="KW-0975">Bacterial flagellum</keyword>
<name>A0AB33GQL3_9BACT</name>
<gene>
    <name evidence="12" type="primary">flgH</name>
    <name evidence="12" type="ORF">AMOL_2488</name>
</gene>
<keyword evidence="8" id="KW-0472">Membrane</keyword>
<evidence type="ECO:0000313" key="13">
    <source>
        <dbReference type="Proteomes" id="UP000262712"/>
    </source>
</evidence>
<keyword evidence="12" id="KW-0969">Cilium</keyword>
<dbReference type="InterPro" id="IPR000527">
    <property type="entry name" value="Flag_Lring"/>
</dbReference>
<evidence type="ECO:0000256" key="1">
    <source>
        <dbReference type="ARBA" id="ARBA00002591"/>
    </source>
</evidence>
<evidence type="ECO:0000313" key="12">
    <source>
        <dbReference type="EMBL" id="AXX93430.1"/>
    </source>
</evidence>
<organism evidence="12 13">
    <name type="scientific">Malaciobacter molluscorum LMG 25693</name>
    <dbReference type="NCBI Taxonomy" id="870501"/>
    <lineage>
        <taxon>Bacteria</taxon>
        <taxon>Pseudomonadati</taxon>
        <taxon>Campylobacterota</taxon>
        <taxon>Epsilonproteobacteria</taxon>
        <taxon>Campylobacterales</taxon>
        <taxon>Arcobacteraceae</taxon>
        <taxon>Malaciobacter</taxon>
    </lineage>
</organism>
<dbReference type="PRINTS" id="PR01008">
    <property type="entry name" value="FLGLRINGFLGH"/>
</dbReference>
<dbReference type="GO" id="GO:0009427">
    <property type="term" value="C:bacterial-type flagellum basal body, distal rod, L ring"/>
    <property type="evidence" value="ECO:0007669"/>
    <property type="project" value="InterPro"/>
</dbReference>
<dbReference type="PROSITE" id="PS51257">
    <property type="entry name" value="PROKAR_LIPOPROTEIN"/>
    <property type="match status" value="1"/>
</dbReference>
<evidence type="ECO:0000256" key="8">
    <source>
        <dbReference type="ARBA" id="ARBA00023136"/>
    </source>
</evidence>
<keyword evidence="12" id="KW-0966">Cell projection</keyword>
<dbReference type="GO" id="GO:0009279">
    <property type="term" value="C:cell outer membrane"/>
    <property type="evidence" value="ECO:0007669"/>
    <property type="project" value="UniProtKB-SubCell"/>
</dbReference>
<keyword evidence="10" id="KW-0998">Cell outer membrane</keyword>
<proteinExistence type="inferred from homology"/>
<evidence type="ECO:0000256" key="10">
    <source>
        <dbReference type="ARBA" id="ARBA00023237"/>
    </source>
</evidence>
<reference evidence="12 13" key="1">
    <citation type="submission" date="2018-08" db="EMBL/GenBank/DDBJ databases">
        <title>Complete genome of the Arcobacter molluscorum type strain LMG 25693.</title>
        <authorList>
            <person name="Miller W.G."/>
            <person name="Yee E."/>
            <person name="Bono J.L."/>
        </authorList>
    </citation>
    <scope>NUCLEOTIDE SEQUENCE [LARGE SCALE GENOMIC DNA]</scope>
    <source>
        <strain evidence="12 13">CECT 7696</strain>
    </source>
</reference>
<keyword evidence="7" id="KW-0732">Signal</keyword>
<evidence type="ECO:0000256" key="9">
    <source>
        <dbReference type="ARBA" id="ARBA00023143"/>
    </source>
</evidence>
<protein>
    <recommendedName>
        <fullName evidence="6">Flagellar L-ring protein</fullName>
    </recommendedName>
    <alternativeName>
        <fullName evidence="11">Basal body L-ring protein</fullName>
    </alternativeName>
</protein>
<keyword evidence="12" id="KW-0282">Flagellum</keyword>
<comment type="similarity">
    <text evidence="4">Belongs to the FlgH family.</text>
</comment>
<dbReference type="PANTHER" id="PTHR34933">
    <property type="entry name" value="FLAGELLAR L-RING PROTEIN"/>
    <property type="match status" value="1"/>
</dbReference>
<dbReference type="GO" id="GO:0071973">
    <property type="term" value="P:bacterial-type flagellum-dependent cell motility"/>
    <property type="evidence" value="ECO:0007669"/>
    <property type="project" value="InterPro"/>
</dbReference>
<dbReference type="GO" id="GO:0003774">
    <property type="term" value="F:cytoskeletal motor activity"/>
    <property type="evidence" value="ECO:0007669"/>
    <property type="project" value="InterPro"/>
</dbReference>
<evidence type="ECO:0000256" key="5">
    <source>
        <dbReference type="ARBA" id="ARBA00011439"/>
    </source>
</evidence>
<dbReference type="Pfam" id="PF02107">
    <property type="entry name" value="FlgH"/>
    <property type="match status" value="1"/>
</dbReference>
<evidence type="ECO:0000256" key="2">
    <source>
        <dbReference type="ARBA" id="ARBA00004117"/>
    </source>
</evidence>
<evidence type="ECO:0000256" key="3">
    <source>
        <dbReference type="ARBA" id="ARBA00004442"/>
    </source>
</evidence>
<accession>A0AB33GQL3</accession>
<comment type="subcellular location">
    <subcellularLocation>
        <location evidence="2">Bacterial flagellum basal body</location>
    </subcellularLocation>
    <subcellularLocation>
        <location evidence="3">Cell outer membrane</location>
    </subcellularLocation>
</comment>